<dbReference type="GO" id="GO:0005634">
    <property type="term" value="C:nucleus"/>
    <property type="evidence" value="ECO:0007669"/>
    <property type="project" value="InterPro"/>
</dbReference>
<dbReference type="InterPro" id="IPR056193">
    <property type="entry name" value="bHLH_NCOA1-3"/>
</dbReference>
<dbReference type="SUPFAM" id="SSF47459">
    <property type="entry name" value="HLH, helix-loop-helix DNA-binding domain"/>
    <property type="match status" value="1"/>
</dbReference>
<dbReference type="FunFam" id="3.30.450.20:FF:000007">
    <property type="entry name" value="Nuclear receptor coactivator"/>
    <property type="match status" value="1"/>
</dbReference>
<feature type="compositionally biased region" description="Polar residues" evidence="1">
    <location>
        <begin position="1228"/>
        <end position="1272"/>
    </location>
</feature>
<feature type="compositionally biased region" description="Polar residues" evidence="1">
    <location>
        <begin position="1480"/>
        <end position="1492"/>
    </location>
</feature>
<dbReference type="CDD" id="cd00130">
    <property type="entry name" value="PAS"/>
    <property type="match status" value="2"/>
</dbReference>
<evidence type="ECO:0000313" key="5">
    <source>
        <dbReference type="Proteomes" id="UP000887013"/>
    </source>
</evidence>
<dbReference type="GO" id="GO:0045944">
    <property type="term" value="P:positive regulation of transcription by RNA polymerase II"/>
    <property type="evidence" value="ECO:0007669"/>
    <property type="project" value="TreeGrafter"/>
</dbReference>
<feature type="compositionally biased region" description="Polar residues" evidence="1">
    <location>
        <begin position="531"/>
        <end position="540"/>
    </location>
</feature>
<dbReference type="GO" id="GO:0046983">
    <property type="term" value="F:protein dimerization activity"/>
    <property type="evidence" value="ECO:0007669"/>
    <property type="project" value="InterPro"/>
</dbReference>
<feature type="region of interest" description="Disordered" evidence="1">
    <location>
        <begin position="1017"/>
        <end position="1043"/>
    </location>
</feature>
<dbReference type="Proteomes" id="UP000887013">
    <property type="component" value="Unassembled WGS sequence"/>
</dbReference>
<evidence type="ECO:0000259" key="3">
    <source>
        <dbReference type="PROSITE" id="PS50888"/>
    </source>
</evidence>
<dbReference type="InterPro" id="IPR035965">
    <property type="entry name" value="PAS-like_dom_sf"/>
</dbReference>
<dbReference type="Gene3D" id="4.10.280.10">
    <property type="entry name" value="Helix-loop-helix DNA-binding domain"/>
    <property type="match status" value="1"/>
</dbReference>
<feature type="compositionally biased region" description="Polar residues" evidence="1">
    <location>
        <begin position="1017"/>
        <end position="1030"/>
    </location>
</feature>
<feature type="region of interest" description="Disordered" evidence="1">
    <location>
        <begin position="716"/>
        <end position="770"/>
    </location>
</feature>
<dbReference type="OrthoDB" id="10035882at2759"/>
<feature type="region of interest" description="Disordered" evidence="1">
    <location>
        <begin position="1166"/>
        <end position="1186"/>
    </location>
</feature>
<dbReference type="EMBL" id="BMAW01050611">
    <property type="protein sequence ID" value="GFS76198.1"/>
    <property type="molecule type" value="Genomic_DNA"/>
</dbReference>
<dbReference type="InterPro" id="IPR036638">
    <property type="entry name" value="HLH_DNA-bd_sf"/>
</dbReference>
<feature type="compositionally biased region" description="Low complexity" evidence="1">
    <location>
        <begin position="1296"/>
        <end position="1316"/>
    </location>
</feature>
<proteinExistence type="predicted"/>
<feature type="compositionally biased region" description="Low complexity" evidence="1">
    <location>
        <begin position="1350"/>
        <end position="1369"/>
    </location>
</feature>
<feature type="region of interest" description="Disordered" evidence="1">
    <location>
        <begin position="1296"/>
        <end position="1369"/>
    </location>
</feature>
<dbReference type="GO" id="GO:0016922">
    <property type="term" value="F:nuclear receptor binding"/>
    <property type="evidence" value="ECO:0007669"/>
    <property type="project" value="TreeGrafter"/>
</dbReference>
<feature type="compositionally biased region" description="Polar residues" evidence="1">
    <location>
        <begin position="1198"/>
        <end position="1220"/>
    </location>
</feature>
<dbReference type="PANTHER" id="PTHR10684">
    <property type="entry name" value="NUCLEAR RECEPTOR COACTIVATOR"/>
    <property type="match status" value="1"/>
</dbReference>
<accession>A0A8X6MSY5</accession>
<dbReference type="InterPro" id="IPR000014">
    <property type="entry name" value="PAS"/>
</dbReference>
<dbReference type="PANTHER" id="PTHR10684:SF4">
    <property type="entry name" value="TAIMAN, ISOFORM G"/>
    <property type="match status" value="1"/>
</dbReference>
<feature type="region of interest" description="Disordered" evidence="1">
    <location>
        <begin position="437"/>
        <end position="562"/>
    </location>
</feature>
<feature type="compositionally biased region" description="Low complexity" evidence="1">
    <location>
        <begin position="1557"/>
        <end position="1567"/>
    </location>
</feature>
<feature type="compositionally biased region" description="Low complexity" evidence="1">
    <location>
        <begin position="1470"/>
        <end position="1479"/>
    </location>
</feature>
<dbReference type="InterPro" id="IPR017426">
    <property type="entry name" value="Nuclear_rcpt_coactivator"/>
</dbReference>
<feature type="region of interest" description="Disordered" evidence="1">
    <location>
        <begin position="1470"/>
        <end position="1492"/>
    </location>
</feature>
<protein>
    <submittedName>
        <fullName evidence="4">Nuclear receptor coactivator 2</fullName>
    </submittedName>
</protein>
<dbReference type="InterPro" id="IPR011598">
    <property type="entry name" value="bHLH_dom"/>
</dbReference>
<comment type="caution">
    <text evidence="4">The sequence shown here is derived from an EMBL/GenBank/DDBJ whole genome shotgun (WGS) entry which is preliminary data.</text>
</comment>
<feature type="domain" description="BHLH" evidence="3">
    <location>
        <begin position="20"/>
        <end position="77"/>
    </location>
</feature>
<feature type="compositionally biased region" description="Polar residues" evidence="1">
    <location>
        <begin position="1526"/>
        <end position="1542"/>
    </location>
</feature>
<dbReference type="Pfam" id="PF14598">
    <property type="entry name" value="PAS_11"/>
    <property type="match status" value="1"/>
</dbReference>
<sequence>MNISPNVNLERFEEADHKLQFQLNKCLNEKRRRESTHDYLEELAGYISASASDMCSLSANPDKCAILQETVNQIRQIKLAEDCNSGDDLQKSEVSSSNPTYLGSDLIAPFLLHVGANALDGFLFVVNTDGKIEFVSHNVESFLKYNHENLIDKSIYNIIHVGDHARFSSNLLPMSIGNVFGWSEPRETVSKSSAFHCRFLIKPPEDQDETMEEKQTRVSQYETMQISAVLLPHAEKNETDEIQTEGQNRLVCVARRLPASEKGNVQGNEQFVTRLDVRGKIISIDTSCVSAAYSQYLNKDLVGCIIQEMCHPDDFQKLTLHLKETLQQGSNTSGVYRLRLAHEKIVYVQTKSKRLNYNPMASEQEIIVANHTILRDSDHCLENSVVVPQRSNPSPASGSIVPSLGSNMNGNSYSFSSLSPQDFNLNDIGLDFLPSSSWDMSGGEGQDLDTGNLPTTLGGPSTPASISSVNSTAQPQRTQHPSGSAFSPELLSGRGSPSTQSPAQVSATGSPAPGRVTPFSNSFPFSPVSSQTVSRTSSPAPNLIKREEPTAQNNDTSLSPMGGLMGEAQNSATNATQKLRNLLTHGIEEADSSVPKNSSSDKMEDLTVNAENGFVNHNSGESVSSHNENIILRELLNQEDDDMNDEGSKSLSCDSNCNVSMASELCSYDALQKRTLNNNNMLRKLLNNDEDKSFKKNQDLLIQQLLKTDGKVSVDINNLPPGTPKLGGPSRIPNASMDNINSVAKRKSPDTPMEDSVAKRPAQQNPQHAHLAGQNPMLASMLAQTPRTAPSVPTSIANAIVSQLPQERLPKNLEKKLVHTPYTGAPVSGTNSATVSQYNFSQVQIGARSLLSTSLQQEVVTADSRGHVTLAPQNNNASGYNQVTNFMNRMLSPSDSNQNVQLGNYGDLLSNNSQQQASVQNTANLLIDGLAEASRDPNNMVSASDPLLSDILDQVWSMEQDMNMASDDFAFFKLLEELPEAPAATAPAASPRPPSAHDVQEKLAIQSIQKQLMSFEVQSGPVSTSRNSPRFPQPGVMTQSSLPSSSYSLVNQYQTAPPAYSTSNPTQRARAPGMPTVQTNTLNMTSQQMQQMAQMNSQRQALPQYGGLNNVNDLTPPMRRQLLEQQRHKLFLQQQFNQKKQLIMQQKQQQQQLALNTLNSRQAMPESIPNLQSPASSPYGENMNDLINNTVAPNVTLQRSTSMPEPQLSPRYSNVQQMPNSVAPPASPSQLSPGQRQQPPFSPLSQPGYPNNYPQSRLSPHMQSQPGPTQAWVQRASQNQANLQQQNPMLNAQLSQQASFANQARFSNQQQQQPRQMIHSMPSPGARNSPYSNPPDSPFHPPSPGVSLYQQQTPGLPPQAQQPQQRLQRAVSIPNRVNSPRGLPAGFTGGDPILSPQPSPGNYNPPASNFNTTMPVSTSSNYNLDNFSYDQQVYPAAMIDRNRGNGGGAIRSEYVRQELRAKVGARTQQHQVHQQLVQQMPQATGSQSTNQSISQTDFDALGFSLDLDTDGQPSSPALYPQSLLNTINATNSSDTQTRTGSPRFQMEEQRPAEQKKSLLQQLLSEPP</sequence>
<dbReference type="SMART" id="SM00091">
    <property type="entry name" value="PAS"/>
    <property type="match status" value="2"/>
</dbReference>
<name>A0A8X6MSY5_NEPPI</name>
<feature type="region of interest" description="Disordered" evidence="1">
    <location>
        <begin position="1198"/>
        <end position="1277"/>
    </location>
</feature>
<dbReference type="Gene3D" id="3.30.450.20">
    <property type="entry name" value="PAS domain"/>
    <property type="match status" value="2"/>
</dbReference>
<dbReference type="GO" id="GO:0032870">
    <property type="term" value="P:cellular response to hormone stimulus"/>
    <property type="evidence" value="ECO:0007669"/>
    <property type="project" value="TreeGrafter"/>
</dbReference>
<dbReference type="SUPFAM" id="SSF55785">
    <property type="entry name" value="PYP-like sensor domain (PAS domain)"/>
    <property type="match status" value="2"/>
</dbReference>
<feature type="compositionally biased region" description="Low complexity" evidence="1">
    <location>
        <begin position="518"/>
        <end position="530"/>
    </location>
</feature>
<feature type="compositionally biased region" description="Polar residues" evidence="1">
    <location>
        <begin position="452"/>
        <end position="485"/>
    </location>
</feature>
<feature type="compositionally biased region" description="Pro residues" evidence="1">
    <location>
        <begin position="1332"/>
        <end position="1344"/>
    </location>
</feature>
<dbReference type="CDD" id="cd11439">
    <property type="entry name" value="bHLH-PAS_SRC"/>
    <property type="match status" value="1"/>
</dbReference>
<feature type="domain" description="PAS" evidence="2">
    <location>
        <begin position="117"/>
        <end position="171"/>
    </location>
</feature>
<evidence type="ECO:0000313" key="4">
    <source>
        <dbReference type="EMBL" id="GFS76198.1"/>
    </source>
</evidence>
<feature type="compositionally biased region" description="Basic and acidic residues" evidence="1">
    <location>
        <begin position="1545"/>
        <end position="1556"/>
    </location>
</feature>
<dbReference type="PROSITE" id="PS50112">
    <property type="entry name" value="PAS"/>
    <property type="match status" value="1"/>
</dbReference>
<keyword evidence="5" id="KW-1185">Reference proteome</keyword>
<reference evidence="4" key="1">
    <citation type="submission" date="2020-08" db="EMBL/GenBank/DDBJ databases">
        <title>Multicomponent nature underlies the extraordinary mechanical properties of spider dragline silk.</title>
        <authorList>
            <person name="Kono N."/>
            <person name="Nakamura H."/>
            <person name="Mori M."/>
            <person name="Yoshida Y."/>
            <person name="Ohtoshi R."/>
            <person name="Malay A.D."/>
            <person name="Moran D.A.P."/>
            <person name="Tomita M."/>
            <person name="Numata K."/>
            <person name="Arakawa K."/>
        </authorList>
    </citation>
    <scope>NUCLEOTIDE SEQUENCE</scope>
</reference>
<feature type="region of interest" description="Disordered" evidence="1">
    <location>
        <begin position="1526"/>
        <end position="1567"/>
    </location>
</feature>
<evidence type="ECO:0000256" key="1">
    <source>
        <dbReference type="SAM" id="MobiDB-lite"/>
    </source>
</evidence>
<dbReference type="Pfam" id="PF23172">
    <property type="entry name" value="bHLH_NCOA"/>
    <property type="match status" value="1"/>
</dbReference>
<organism evidence="4 5">
    <name type="scientific">Nephila pilipes</name>
    <name type="common">Giant wood spider</name>
    <name type="synonym">Nephila maculata</name>
    <dbReference type="NCBI Taxonomy" id="299642"/>
    <lineage>
        <taxon>Eukaryota</taxon>
        <taxon>Metazoa</taxon>
        <taxon>Ecdysozoa</taxon>
        <taxon>Arthropoda</taxon>
        <taxon>Chelicerata</taxon>
        <taxon>Arachnida</taxon>
        <taxon>Araneae</taxon>
        <taxon>Araneomorphae</taxon>
        <taxon>Entelegynae</taxon>
        <taxon>Araneoidea</taxon>
        <taxon>Nephilidae</taxon>
        <taxon>Nephila</taxon>
    </lineage>
</organism>
<feature type="compositionally biased region" description="Polar residues" evidence="1">
    <location>
        <begin position="495"/>
        <end position="509"/>
    </location>
</feature>
<evidence type="ECO:0000259" key="2">
    <source>
        <dbReference type="PROSITE" id="PS50112"/>
    </source>
</evidence>
<gene>
    <name evidence="4" type="primary">Ncoa2</name>
    <name evidence="4" type="ORF">NPIL_472242</name>
</gene>
<dbReference type="PROSITE" id="PS50888">
    <property type="entry name" value="BHLH"/>
    <property type="match status" value="1"/>
</dbReference>
<feature type="compositionally biased region" description="Polar residues" evidence="1">
    <location>
        <begin position="550"/>
        <end position="559"/>
    </location>
</feature>
<dbReference type="GO" id="GO:0003713">
    <property type="term" value="F:transcription coactivator activity"/>
    <property type="evidence" value="ECO:0007669"/>
    <property type="project" value="InterPro"/>
</dbReference>
<keyword evidence="4" id="KW-0675">Receptor</keyword>
<dbReference type="SMART" id="SM00353">
    <property type="entry name" value="HLH"/>
    <property type="match status" value="1"/>
</dbReference>